<dbReference type="PANTHER" id="PTHR32089:SF112">
    <property type="entry name" value="LYSOZYME-LIKE PROTEIN-RELATED"/>
    <property type="match status" value="1"/>
</dbReference>
<evidence type="ECO:0000256" key="6">
    <source>
        <dbReference type="ARBA" id="ARBA00023136"/>
    </source>
</evidence>
<evidence type="ECO:0000313" key="14">
    <source>
        <dbReference type="Proteomes" id="UP000014605"/>
    </source>
</evidence>
<evidence type="ECO:0000256" key="2">
    <source>
        <dbReference type="ARBA" id="ARBA00022475"/>
    </source>
</evidence>
<evidence type="ECO:0000256" key="10">
    <source>
        <dbReference type="SAM" id="Phobius"/>
    </source>
</evidence>
<dbReference type="GO" id="GO:0006935">
    <property type="term" value="P:chemotaxis"/>
    <property type="evidence" value="ECO:0007669"/>
    <property type="project" value="UniProtKB-KW"/>
</dbReference>
<dbReference type="SMART" id="SM00283">
    <property type="entry name" value="MA"/>
    <property type="match status" value="1"/>
</dbReference>
<organism evidence="13 14">
    <name type="scientific">Treponema vincentii F0403</name>
    <dbReference type="NCBI Taxonomy" id="1125702"/>
    <lineage>
        <taxon>Bacteria</taxon>
        <taxon>Pseudomonadati</taxon>
        <taxon>Spirochaetota</taxon>
        <taxon>Spirochaetia</taxon>
        <taxon>Spirochaetales</taxon>
        <taxon>Treponemataceae</taxon>
        <taxon>Treponema</taxon>
    </lineage>
</organism>
<dbReference type="PROSITE" id="PS50111">
    <property type="entry name" value="CHEMOTAXIS_TRANSDUC_2"/>
    <property type="match status" value="1"/>
</dbReference>
<comment type="subcellular location">
    <subcellularLocation>
        <location evidence="1">Cell membrane</location>
        <topology evidence="1">Multi-pass membrane protein</topology>
    </subcellularLocation>
</comment>
<dbReference type="Gene3D" id="1.10.287.950">
    <property type="entry name" value="Methyl-accepting chemotaxis protein"/>
    <property type="match status" value="1"/>
</dbReference>
<keyword evidence="14" id="KW-1185">Reference proteome</keyword>
<dbReference type="Pfam" id="PF02743">
    <property type="entry name" value="dCache_1"/>
    <property type="match status" value="1"/>
</dbReference>
<feature type="transmembrane region" description="Helical" evidence="10">
    <location>
        <begin position="12"/>
        <end position="35"/>
    </location>
</feature>
<evidence type="ECO:0000256" key="7">
    <source>
        <dbReference type="ARBA" id="ARBA00023224"/>
    </source>
</evidence>
<dbReference type="CDD" id="cd12913">
    <property type="entry name" value="PDC1_MCP_like"/>
    <property type="match status" value="1"/>
</dbReference>
<evidence type="ECO:0000259" key="11">
    <source>
        <dbReference type="PROSITE" id="PS50111"/>
    </source>
</evidence>
<evidence type="ECO:0000256" key="9">
    <source>
        <dbReference type="PROSITE-ProRule" id="PRU00284"/>
    </source>
</evidence>
<dbReference type="InterPro" id="IPR003660">
    <property type="entry name" value="HAMP_dom"/>
</dbReference>
<dbReference type="PATRIC" id="fig|1125702.3.peg.163"/>
<dbReference type="Pfam" id="PF00015">
    <property type="entry name" value="MCPsignal"/>
    <property type="match status" value="1"/>
</dbReference>
<feature type="domain" description="HAMP" evidence="12">
    <location>
        <begin position="314"/>
        <end position="361"/>
    </location>
</feature>
<evidence type="ECO:0000256" key="8">
    <source>
        <dbReference type="ARBA" id="ARBA00029447"/>
    </source>
</evidence>
<feature type="transmembrane region" description="Helical" evidence="10">
    <location>
        <begin position="287"/>
        <end position="309"/>
    </location>
</feature>
<dbReference type="RefSeq" id="WP_016517793.1">
    <property type="nucleotide sequence ID" value="NZ_KE332512.1"/>
</dbReference>
<protein>
    <recommendedName>
        <fullName evidence="15">Methyl-accepting transducer domain-containing protein</fullName>
    </recommendedName>
</protein>
<evidence type="ECO:0000256" key="1">
    <source>
        <dbReference type="ARBA" id="ARBA00004651"/>
    </source>
</evidence>
<dbReference type="HOGENOM" id="CLU_000445_107_19_12"/>
<keyword evidence="5 10" id="KW-1133">Transmembrane helix</keyword>
<dbReference type="PANTHER" id="PTHR32089">
    <property type="entry name" value="METHYL-ACCEPTING CHEMOTAXIS PROTEIN MCPB"/>
    <property type="match status" value="1"/>
</dbReference>
<dbReference type="AlphaFoldDB" id="S3LDP1"/>
<comment type="caution">
    <text evidence="13">The sequence shown here is derived from an EMBL/GenBank/DDBJ whole genome shotgun (WGS) entry which is preliminary data.</text>
</comment>
<keyword evidence="4 10" id="KW-0812">Transmembrane</keyword>
<feature type="domain" description="Methyl-accepting transducer" evidence="11">
    <location>
        <begin position="408"/>
        <end position="637"/>
    </location>
</feature>
<dbReference type="Proteomes" id="UP000014605">
    <property type="component" value="Unassembled WGS sequence"/>
</dbReference>
<evidence type="ECO:0000313" key="13">
    <source>
        <dbReference type="EMBL" id="EPF47895.1"/>
    </source>
</evidence>
<dbReference type="SUPFAM" id="SSF58104">
    <property type="entry name" value="Methyl-accepting chemotaxis protein (MCP) signaling domain"/>
    <property type="match status" value="1"/>
</dbReference>
<evidence type="ECO:0000256" key="5">
    <source>
        <dbReference type="ARBA" id="ARBA00022989"/>
    </source>
</evidence>
<dbReference type="Gene3D" id="3.30.450.20">
    <property type="entry name" value="PAS domain"/>
    <property type="match status" value="2"/>
</dbReference>
<dbReference type="PROSITE" id="PS50885">
    <property type="entry name" value="HAMP"/>
    <property type="match status" value="1"/>
</dbReference>
<evidence type="ECO:0000256" key="3">
    <source>
        <dbReference type="ARBA" id="ARBA00022500"/>
    </source>
</evidence>
<evidence type="ECO:0000259" key="12">
    <source>
        <dbReference type="PROSITE" id="PS50885"/>
    </source>
</evidence>
<comment type="similarity">
    <text evidence="8">Belongs to the methyl-accepting chemotaxis (MCP) protein family.</text>
</comment>
<dbReference type="SMART" id="SM00304">
    <property type="entry name" value="HAMP"/>
    <property type="match status" value="1"/>
</dbReference>
<dbReference type="GO" id="GO:0007165">
    <property type="term" value="P:signal transduction"/>
    <property type="evidence" value="ECO:0007669"/>
    <property type="project" value="UniProtKB-KW"/>
</dbReference>
<reference evidence="13 14" key="1">
    <citation type="submission" date="2013-04" db="EMBL/GenBank/DDBJ databases">
        <title>The Genome Sequence of Treponema vincentii F0403.</title>
        <authorList>
            <consortium name="The Broad Institute Genomics Platform"/>
            <person name="Earl A."/>
            <person name="Ward D."/>
            <person name="Feldgarden M."/>
            <person name="Gevers D."/>
            <person name="Leonetti C."/>
            <person name="Izard J."/>
            <person name="Walker B."/>
            <person name="Young S."/>
            <person name="Zeng Q."/>
            <person name="Gargeya S."/>
            <person name="Fitzgerald M."/>
            <person name="Haas B."/>
            <person name="Abouelleil A."/>
            <person name="Allen A.W."/>
            <person name="Alvarado L."/>
            <person name="Arachchi H.M."/>
            <person name="Berlin A.M."/>
            <person name="Chapman S.B."/>
            <person name="Gainer-Dewar J."/>
            <person name="Goldberg J."/>
            <person name="Griggs A."/>
            <person name="Gujja S."/>
            <person name="Hansen M."/>
            <person name="Howarth C."/>
            <person name="Imamovic A."/>
            <person name="Ireland A."/>
            <person name="Larimer J."/>
            <person name="McCowan C."/>
            <person name="Murphy C."/>
            <person name="Pearson M."/>
            <person name="Poon T.W."/>
            <person name="Priest M."/>
            <person name="Roberts A."/>
            <person name="Saif S."/>
            <person name="Shea T."/>
            <person name="Sisk P."/>
            <person name="Sykes S."/>
            <person name="Wortman J."/>
            <person name="Nusbaum C."/>
            <person name="Birren B."/>
        </authorList>
    </citation>
    <scope>NUCLEOTIDE SEQUENCE [LARGE SCALE GENOMIC DNA]</scope>
    <source>
        <strain evidence="13 14">F0403</strain>
    </source>
</reference>
<dbReference type="EMBL" id="ATFC01000001">
    <property type="protein sequence ID" value="EPF47895.1"/>
    <property type="molecule type" value="Genomic_DNA"/>
</dbReference>
<dbReference type="GO" id="GO:0005886">
    <property type="term" value="C:plasma membrane"/>
    <property type="evidence" value="ECO:0007669"/>
    <property type="project" value="UniProtKB-SubCell"/>
</dbReference>
<keyword evidence="3" id="KW-0145">Chemotaxis</keyword>
<dbReference type="InterPro" id="IPR033479">
    <property type="entry name" value="dCache_1"/>
</dbReference>
<evidence type="ECO:0008006" key="15">
    <source>
        <dbReference type="Google" id="ProtNLM"/>
    </source>
</evidence>
<dbReference type="InterPro" id="IPR029151">
    <property type="entry name" value="Sensor-like_sf"/>
</dbReference>
<dbReference type="GeneID" id="301460366"/>
<keyword evidence="6 10" id="KW-0472">Membrane</keyword>
<keyword evidence="7 9" id="KW-0807">Transducer</keyword>
<evidence type="ECO:0000256" key="4">
    <source>
        <dbReference type="ARBA" id="ARBA00022692"/>
    </source>
</evidence>
<proteinExistence type="inferred from homology"/>
<dbReference type="SUPFAM" id="SSF103190">
    <property type="entry name" value="Sensory domain-like"/>
    <property type="match status" value="1"/>
</dbReference>
<accession>S3LDP1</accession>
<gene>
    <name evidence="13" type="ORF">HMPREF1222_00155</name>
</gene>
<dbReference type="InterPro" id="IPR004089">
    <property type="entry name" value="MCPsignal_dom"/>
</dbReference>
<sequence>MKNSYSSLSIRAQLLIMLTIPFAIIVFLLSLVWFVQAKRIITVNAQETLVAEKNYYLSLLNTFVTERARILETTAREVERHLDDPQAMYDVASNIDKNFHENLFDIYAGLENGVYIDSSDWQPPADFIPKRRPWYTVAIRNNKTSFTDVYMDSVRNIPMITMSTPLIKDGATVGVLATNIKIDKLQSLLMEHDSGGKNTVFIVDHTGHFVVHPEYSFNDTVDSITDKRYKAFLGNMQNDTDKLLRINVGKDYYLSIPHYDTMTGWIFCIGVSEQSIFSDIYTMRFKAFLFGAVVFLICAIAVFLSLSYVTSMFRQINNALKNIAEGEGDLTVNLSVRTSKEFSAMSSYFNRTIEKIRTSISMVKANTDSMRQVGSELAGNVTQTASAIHEINANIVGVKQQSLTQSASVTETAATVEEIVKTIKQLNGSIEAQAGSVAQSTASIEQMVANIASITQMLNKTSDSIKDLVIATNAGKETIVTSNGVTQKLAEESGSLMEASSVIQHIASQTNLLAMNAAIEAAHAGEAGKGFAVVADEIRKLAEESSVQGKTITATLKMLSGEIETLSDSSKTVEDKFNAIFNLADQVKDMSNRLTEAMREQEKGSKEVLTAIKNINMVTMEVQAGSEEMLKGGESVTREMHKLDNLTHIITDSMNEMASGAEQINRAVHEVDEISQKNKKSIMTLAQEISKFKV</sequence>
<keyword evidence="2" id="KW-1003">Cell membrane</keyword>
<name>S3LDP1_9SPIR</name>